<comment type="caution">
    <text evidence="4">The sequence shown here is derived from an EMBL/GenBank/DDBJ whole genome shotgun (WGS) entry which is preliminary data.</text>
</comment>
<gene>
    <name evidence="4" type="ORF">COB20_11910</name>
</gene>
<dbReference type="CDD" id="cd05233">
    <property type="entry name" value="SDR_c"/>
    <property type="match status" value="1"/>
</dbReference>
<dbReference type="Proteomes" id="UP000218767">
    <property type="component" value="Unassembled WGS sequence"/>
</dbReference>
<reference evidence="5" key="1">
    <citation type="submission" date="2017-08" db="EMBL/GenBank/DDBJ databases">
        <title>A dynamic microbial community with high functional redundancy inhabits the cold, oxic subseafloor aquifer.</title>
        <authorList>
            <person name="Tully B.J."/>
            <person name="Wheat C.G."/>
            <person name="Glazer B.T."/>
            <person name="Huber J.A."/>
        </authorList>
    </citation>
    <scope>NUCLEOTIDE SEQUENCE [LARGE SCALE GENOMIC DNA]</scope>
</reference>
<evidence type="ECO:0000313" key="4">
    <source>
        <dbReference type="EMBL" id="PCI75844.1"/>
    </source>
</evidence>
<evidence type="ECO:0000256" key="1">
    <source>
        <dbReference type="ARBA" id="ARBA00006484"/>
    </source>
</evidence>
<protein>
    <submittedName>
        <fullName evidence="4">Short-chain dehydrogenase</fullName>
    </submittedName>
</protein>
<dbReference type="AlphaFoldDB" id="A0A2A4X021"/>
<dbReference type="PANTHER" id="PTHR43391:SF26">
    <property type="entry name" value="BLL7251 PROTEIN"/>
    <property type="match status" value="1"/>
</dbReference>
<dbReference type="PROSITE" id="PS00061">
    <property type="entry name" value="ADH_SHORT"/>
    <property type="match status" value="1"/>
</dbReference>
<sequence>MQIKDKVIVVTGGASGIGKSLCERFSRDGAKAIVVSDINQDGIDATVADISASTQALGVKTDVGDEKDVSALVSKAIEKFGQIDLFCSNAGIFTAGGENVSTDAWQSIWDINVMSHVFAARAVLPSMLERGEGYFLNTSSAAGLLSQVGSAPYSVTKHAAIGFAEWLSITYGNRGIKVSVLCPQAVRTAMTAGGDGGVAGLDGMLEPDKLADTVVETLEEERFLCLPHPEVLTYMRRKTDDYDRWLGGMRRLQGQFEEVYKKREDSQDD</sequence>
<accession>A0A2A4X021</accession>
<dbReference type="InterPro" id="IPR020904">
    <property type="entry name" value="Sc_DH/Rdtase_CS"/>
</dbReference>
<comment type="similarity">
    <text evidence="1 3">Belongs to the short-chain dehydrogenases/reductases (SDR) family.</text>
</comment>
<dbReference type="PANTHER" id="PTHR43391">
    <property type="entry name" value="RETINOL DEHYDROGENASE-RELATED"/>
    <property type="match status" value="1"/>
</dbReference>
<dbReference type="EMBL" id="NVUL01000066">
    <property type="protein sequence ID" value="PCI75844.1"/>
    <property type="molecule type" value="Genomic_DNA"/>
</dbReference>
<dbReference type="InterPro" id="IPR036291">
    <property type="entry name" value="NAD(P)-bd_dom_sf"/>
</dbReference>
<dbReference type="PRINTS" id="PR00080">
    <property type="entry name" value="SDRFAMILY"/>
</dbReference>
<organism evidence="4 5">
    <name type="scientific">SAR86 cluster bacterium</name>
    <dbReference type="NCBI Taxonomy" id="2030880"/>
    <lineage>
        <taxon>Bacteria</taxon>
        <taxon>Pseudomonadati</taxon>
        <taxon>Pseudomonadota</taxon>
        <taxon>Gammaproteobacteria</taxon>
        <taxon>SAR86 cluster</taxon>
    </lineage>
</organism>
<name>A0A2A4X021_9GAMM</name>
<evidence type="ECO:0000256" key="2">
    <source>
        <dbReference type="ARBA" id="ARBA00023002"/>
    </source>
</evidence>
<dbReference type="GO" id="GO:0016491">
    <property type="term" value="F:oxidoreductase activity"/>
    <property type="evidence" value="ECO:0007669"/>
    <property type="project" value="UniProtKB-KW"/>
</dbReference>
<proteinExistence type="inferred from homology"/>
<dbReference type="InterPro" id="IPR002347">
    <property type="entry name" value="SDR_fam"/>
</dbReference>
<dbReference type="Pfam" id="PF00106">
    <property type="entry name" value="adh_short"/>
    <property type="match status" value="1"/>
</dbReference>
<dbReference type="Gene3D" id="3.40.50.720">
    <property type="entry name" value="NAD(P)-binding Rossmann-like Domain"/>
    <property type="match status" value="1"/>
</dbReference>
<evidence type="ECO:0000256" key="3">
    <source>
        <dbReference type="RuleBase" id="RU000363"/>
    </source>
</evidence>
<dbReference type="PRINTS" id="PR00081">
    <property type="entry name" value="GDHRDH"/>
</dbReference>
<keyword evidence="2" id="KW-0560">Oxidoreductase</keyword>
<dbReference type="SUPFAM" id="SSF51735">
    <property type="entry name" value="NAD(P)-binding Rossmann-fold domains"/>
    <property type="match status" value="1"/>
</dbReference>
<evidence type="ECO:0000313" key="5">
    <source>
        <dbReference type="Proteomes" id="UP000218767"/>
    </source>
</evidence>